<protein>
    <submittedName>
        <fullName evidence="9">AAA family ATPase</fullName>
    </submittedName>
</protein>
<dbReference type="SUPFAM" id="SSF52540">
    <property type="entry name" value="P-loop containing nucleoside triphosphate hydrolases"/>
    <property type="match status" value="1"/>
</dbReference>
<dbReference type="Pfam" id="PF13476">
    <property type="entry name" value="AAA_23"/>
    <property type="match status" value="1"/>
</dbReference>
<dbReference type="InterPro" id="IPR027417">
    <property type="entry name" value="P-loop_NTPase"/>
</dbReference>
<dbReference type="AlphaFoldDB" id="A0AAU7G8U3"/>
<keyword evidence="5" id="KW-0408">Iron</keyword>
<comment type="subcellular location">
    <subcellularLocation>
        <location evidence="1">Cell membrane</location>
        <topology evidence="1">Peripheral membrane protein</topology>
    </subcellularLocation>
</comment>
<evidence type="ECO:0000259" key="8">
    <source>
        <dbReference type="SMART" id="SM00382"/>
    </source>
</evidence>
<dbReference type="RefSeq" id="WP_348787587.1">
    <property type="nucleotide sequence ID" value="NZ_CP157390.1"/>
</dbReference>
<keyword evidence="7" id="KW-0472">Membrane</keyword>
<evidence type="ECO:0000256" key="4">
    <source>
        <dbReference type="ARBA" id="ARBA00022496"/>
    </source>
</evidence>
<name>A0AAU7G8U3_9MICO</name>
<keyword evidence="3" id="KW-1003">Cell membrane</keyword>
<feature type="domain" description="AAA+ ATPase" evidence="8">
    <location>
        <begin position="47"/>
        <end position="223"/>
    </location>
</feature>
<evidence type="ECO:0000256" key="5">
    <source>
        <dbReference type="ARBA" id="ARBA00023004"/>
    </source>
</evidence>
<dbReference type="PANTHER" id="PTHR42771:SF2">
    <property type="entry name" value="IRON(3+)-HYDROXAMATE IMPORT ATP-BINDING PROTEIN FHUC"/>
    <property type="match status" value="1"/>
</dbReference>
<dbReference type="SMART" id="SM00382">
    <property type="entry name" value="AAA"/>
    <property type="match status" value="1"/>
</dbReference>
<dbReference type="GO" id="GO:0006302">
    <property type="term" value="P:double-strand break repair"/>
    <property type="evidence" value="ECO:0007669"/>
    <property type="project" value="InterPro"/>
</dbReference>
<evidence type="ECO:0000256" key="7">
    <source>
        <dbReference type="ARBA" id="ARBA00023136"/>
    </source>
</evidence>
<dbReference type="GO" id="GO:0005886">
    <property type="term" value="C:plasma membrane"/>
    <property type="evidence" value="ECO:0007669"/>
    <property type="project" value="UniProtKB-SubCell"/>
</dbReference>
<keyword evidence="6" id="KW-0406">Ion transport</keyword>
<keyword evidence="4" id="KW-0410">Iron transport</keyword>
<sequence length="248" mass="27314">MAERGGLFDDRPVRRVRTRLDAAYDTAVWPASIPAVGQLLREGLDLPAGVTFLVGENGAGKSTIVEAVAEAYGLPPEGGSNQGHHATRRTESPLSEWLALERAPWAAKWGFFLRAETMHGYYTYFESVATAGDPQLHTMSHGESFNTLLETRLNHPQFVAGLVCLDEPEAALSFQSTLGWVANLAVMAERGTQVLCATHSPILCSLPGAHILELGEWGIREAEWDDLEIVRNWRSFLDAPGRWLKHLL</sequence>
<accession>A0AAU7G8U3</accession>
<evidence type="ECO:0000313" key="9">
    <source>
        <dbReference type="EMBL" id="XBM47617.1"/>
    </source>
</evidence>
<dbReference type="EMBL" id="CP157390">
    <property type="protein sequence ID" value="XBM47617.1"/>
    <property type="molecule type" value="Genomic_DNA"/>
</dbReference>
<reference evidence="9" key="1">
    <citation type="submission" date="2024-05" db="EMBL/GenBank/DDBJ databases">
        <title>The Natural Products Discovery Center: Release of the First 8490 Sequenced Strains for Exploring Actinobacteria Biosynthetic Diversity.</title>
        <authorList>
            <person name="Kalkreuter E."/>
            <person name="Kautsar S.A."/>
            <person name="Yang D."/>
            <person name="Bader C.D."/>
            <person name="Teijaro C.N."/>
            <person name="Fluegel L."/>
            <person name="Davis C.M."/>
            <person name="Simpson J.R."/>
            <person name="Lauterbach L."/>
            <person name="Steele A.D."/>
            <person name="Gui C."/>
            <person name="Meng S."/>
            <person name="Li G."/>
            <person name="Viehrig K."/>
            <person name="Ye F."/>
            <person name="Su P."/>
            <person name="Kiefer A.F."/>
            <person name="Nichols A."/>
            <person name="Cepeda A.J."/>
            <person name="Yan W."/>
            <person name="Fan B."/>
            <person name="Jiang Y."/>
            <person name="Adhikari A."/>
            <person name="Zheng C.-J."/>
            <person name="Schuster L."/>
            <person name="Cowan T.M."/>
            <person name="Smanski M.J."/>
            <person name="Chevrette M.G."/>
            <person name="de Carvalho L.P.S."/>
            <person name="Shen B."/>
        </authorList>
    </citation>
    <scope>NUCLEOTIDE SEQUENCE</scope>
    <source>
        <strain evidence="9">NPDC080035</strain>
    </source>
</reference>
<dbReference type="InterPro" id="IPR003593">
    <property type="entry name" value="AAA+_ATPase"/>
</dbReference>
<evidence type="ECO:0000256" key="1">
    <source>
        <dbReference type="ARBA" id="ARBA00004202"/>
    </source>
</evidence>
<proteinExistence type="predicted"/>
<evidence type="ECO:0000256" key="6">
    <source>
        <dbReference type="ARBA" id="ARBA00023065"/>
    </source>
</evidence>
<dbReference type="InterPro" id="IPR051535">
    <property type="entry name" value="Siderophore_ABC-ATPase"/>
</dbReference>
<dbReference type="PANTHER" id="PTHR42771">
    <property type="entry name" value="IRON(3+)-HYDROXAMATE IMPORT ATP-BINDING PROTEIN FHUC"/>
    <property type="match status" value="1"/>
</dbReference>
<dbReference type="InterPro" id="IPR038729">
    <property type="entry name" value="Rad50/SbcC_AAA"/>
</dbReference>
<dbReference type="GO" id="GO:0006826">
    <property type="term" value="P:iron ion transport"/>
    <property type="evidence" value="ECO:0007669"/>
    <property type="project" value="UniProtKB-KW"/>
</dbReference>
<evidence type="ECO:0000256" key="2">
    <source>
        <dbReference type="ARBA" id="ARBA00022448"/>
    </source>
</evidence>
<dbReference type="GO" id="GO:0016887">
    <property type="term" value="F:ATP hydrolysis activity"/>
    <property type="evidence" value="ECO:0007669"/>
    <property type="project" value="InterPro"/>
</dbReference>
<keyword evidence="2" id="KW-0813">Transport</keyword>
<dbReference type="Gene3D" id="3.40.50.300">
    <property type="entry name" value="P-loop containing nucleotide triphosphate hydrolases"/>
    <property type="match status" value="2"/>
</dbReference>
<gene>
    <name evidence="9" type="ORF">AAME72_16305</name>
</gene>
<organism evidence="9">
    <name type="scientific">Leifsonia sp. NPDC080035</name>
    <dbReference type="NCBI Taxonomy" id="3143936"/>
    <lineage>
        <taxon>Bacteria</taxon>
        <taxon>Bacillati</taxon>
        <taxon>Actinomycetota</taxon>
        <taxon>Actinomycetes</taxon>
        <taxon>Micrococcales</taxon>
        <taxon>Microbacteriaceae</taxon>
        <taxon>Leifsonia</taxon>
    </lineage>
</organism>
<evidence type="ECO:0000256" key="3">
    <source>
        <dbReference type="ARBA" id="ARBA00022475"/>
    </source>
</evidence>